<keyword evidence="1" id="KW-0812">Transmembrane</keyword>
<evidence type="ECO:0000313" key="4">
    <source>
        <dbReference type="EMBL" id="MFD0962831.1"/>
    </source>
</evidence>
<dbReference type="Gene3D" id="3.30.565.10">
    <property type="entry name" value="Histidine kinase-like ATPase, C-terminal domain"/>
    <property type="match status" value="1"/>
</dbReference>
<evidence type="ECO:0000256" key="1">
    <source>
        <dbReference type="SAM" id="Phobius"/>
    </source>
</evidence>
<keyword evidence="5" id="KW-1185">Reference proteome</keyword>
<organism evidence="4 5">
    <name type="scientific">Pseudofulvibacter geojedonensis</name>
    <dbReference type="NCBI Taxonomy" id="1123758"/>
    <lineage>
        <taxon>Bacteria</taxon>
        <taxon>Pseudomonadati</taxon>
        <taxon>Bacteroidota</taxon>
        <taxon>Flavobacteriia</taxon>
        <taxon>Flavobacteriales</taxon>
        <taxon>Flavobacteriaceae</taxon>
        <taxon>Pseudofulvibacter</taxon>
    </lineage>
</organism>
<dbReference type="Pfam" id="PF13239">
    <property type="entry name" value="2TM"/>
    <property type="match status" value="1"/>
</dbReference>
<dbReference type="InterPro" id="IPR036890">
    <property type="entry name" value="HATPase_C_sf"/>
</dbReference>
<accession>A0ABW3HZ68</accession>
<gene>
    <name evidence="4" type="ORF">ACFQ1O_02290</name>
</gene>
<comment type="caution">
    <text evidence="4">The sequence shown here is derived from an EMBL/GenBank/DDBJ whole genome shotgun (WGS) entry which is preliminary data.</text>
</comment>
<dbReference type="EMBL" id="JBHTJM010000002">
    <property type="protein sequence ID" value="MFD0962831.1"/>
    <property type="molecule type" value="Genomic_DNA"/>
</dbReference>
<proteinExistence type="predicted"/>
<dbReference type="InterPro" id="IPR025698">
    <property type="entry name" value="2TM_dom"/>
</dbReference>
<evidence type="ECO:0000259" key="3">
    <source>
        <dbReference type="Pfam" id="PF13239"/>
    </source>
</evidence>
<feature type="domain" description="Signal transduction histidine kinase internal region" evidence="2">
    <location>
        <begin position="161"/>
        <end position="238"/>
    </location>
</feature>
<dbReference type="InterPro" id="IPR050640">
    <property type="entry name" value="Bact_2-comp_sensor_kinase"/>
</dbReference>
<keyword evidence="1" id="KW-0472">Membrane</keyword>
<feature type="transmembrane region" description="Helical" evidence="1">
    <location>
        <begin position="373"/>
        <end position="392"/>
    </location>
</feature>
<dbReference type="PANTHER" id="PTHR34220">
    <property type="entry name" value="SENSOR HISTIDINE KINASE YPDA"/>
    <property type="match status" value="1"/>
</dbReference>
<dbReference type="PANTHER" id="PTHR34220:SF7">
    <property type="entry name" value="SENSOR HISTIDINE KINASE YPDA"/>
    <property type="match status" value="1"/>
</dbReference>
<keyword evidence="1" id="KW-1133">Transmembrane helix</keyword>
<feature type="transmembrane region" description="Helical" evidence="1">
    <location>
        <begin position="119"/>
        <end position="141"/>
    </location>
</feature>
<evidence type="ECO:0000259" key="2">
    <source>
        <dbReference type="Pfam" id="PF06580"/>
    </source>
</evidence>
<feature type="transmembrane region" description="Helical" evidence="1">
    <location>
        <begin position="398"/>
        <end position="420"/>
    </location>
</feature>
<dbReference type="Pfam" id="PF06580">
    <property type="entry name" value="His_kinase"/>
    <property type="match status" value="1"/>
</dbReference>
<feature type="transmembrane region" description="Helical" evidence="1">
    <location>
        <begin position="43"/>
        <end position="62"/>
    </location>
</feature>
<sequence length="450" mass="52528">MSTLFKHIKLSISFGLVIYLIILLIRYFSGYSVVFNNHLLFEFLIYMLYSLVLYGVNAFIFIQLDRKFGKDNFTKKRIVTGFVLSIVLTMLAVFFLRVIEEVVIEKGSFLIFLENEKIGNYLIPFIITVIGVLFFSAFFFYKSLQDKKIKEQKIIAGTASAKFESLKSQLDPHFLFNSLNVLTSLIEEDQDKAQKFTTSLSKVYRYVLEQKDKDLVSLEEELHFAKTYMSLLKMRFEGAIFIELPKVINNPEAKVVPLSLQILLENCIKHNVVSEGNPLKIRVVEDNDQLIVINNFQPKQTVKKSSGVGLQNIKERYNILSTREMFISQQNNEFTVQIPLLTKKSSIMKSTENKSVNSDYINARKRLDKLKDFYGSLVAYVIVIPFLIFINLKTYSGVHWFWFPMLGWGIGLAFQAYEVYGKDKYFGKSWEDKKIREFMEEEEKNNRQWR</sequence>
<dbReference type="InterPro" id="IPR010559">
    <property type="entry name" value="Sig_transdc_His_kin_internal"/>
</dbReference>
<feature type="domain" description="2TM" evidence="3">
    <location>
        <begin position="362"/>
        <end position="440"/>
    </location>
</feature>
<protein>
    <submittedName>
        <fullName evidence="4">2TM domain-containing protein</fullName>
    </submittedName>
</protein>
<reference evidence="5" key="1">
    <citation type="journal article" date="2019" name="Int. J. Syst. Evol. Microbiol.">
        <title>The Global Catalogue of Microorganisms (GCM) 10K type strain sequencing project: providing services to taxonomists for standard genome sequencing and annotation.</title>
        <authorList>
            <consortium name="The Broad Institute Genomics Platform"/>
            <consortium name="The Broad Institute Genome Sequencing Center for Infectious Disease"/>
            <person name="Wu L."/>
            <person name="Ma J."/>
        </authorList>
    </citation>
    <scope>NUCLEOTIDE SEQUENCE [LARGE SCALE GENOMIC DNA]</scope>
    <source>
        <strain evidence="5">CCUG 62114</strain>
    </source>
</reference>
<dbReference type="RefSeq" id="WP_377712893.1">
    <property type="nucleotide sequence ID" value="NZ_JBHTJM010000002.1"/>
</dbReference>
<name>A0ABW3HZ68_9FLAO</name>
<evidence type="ECO:0000313" key="5">
    <source>
        <dbReference type="Proteomes" id="UP001596997"/>
    </source>
</evidence>
<feature type="transmembrane region" description="Helical" evidence="1">
    <location>
        <begin position="12"/>
        <end position="31"/>
    </location>
</feature>
<feature type="transmembrane region" description="Helical" evidence="1">
    <location>
        <begin position="78"/>
        <end position="99"/>
    </location>
</feature>
<dbReference type="Proteomes" id="UP001596997">
    <property type="component" value="Unassembled WGS sequence"/>
</dbReference>